<evidence type="ECO:0000313" key="2">
    <source>
        <dbReference type="EMBL" id="MBD2253356.1"/>
    </source>
</evidence>
<sequence length="87" mass="9372">MNIFDNGGRGWSVLPDEQIELDVPFSLSDGEFLVANVVGTLDPGQTNSFSVNFLQQHQESVPEPSSILSLLALGTLGAASTLKRKLR</sequence>
<dbReference type="NCBIfam" id="TIGR02595">
    <property type="entry name" value="PEP_CTERM"/>
    <property type="match status" value="1"/>
</dbReference>
<accession>A0ABR8BHI9</accession>
<name>A0ABR8BHI9_9NOSO</name>
<gene>
    <name evidence="2" type="ORF">H6G14_18935</name>
</gene>
<organism evidence="2 3">
    <name type="scientific">Nostoc parmelioides FACHB-3921</name>
    <dbReference type="NCBI Taxonomy" id="2692909"/>
    <lineage>
        <taxon>Bacteria</taxon>
        <taxon>Bacillati</taxon>
        <taxon>Cyanobacteriota</taxon>
        <taxon>Cyanophyceae</taxon>
        <taxon>Nostocales</taxon>
        <taxon>Nostocaceae</taxon>
        <taxon>Nostoc</taxon>
    </lineage>
</organism>
<dbReference type="EMBL" id="JACJQL010000030">
    <property type="protein sequence ID" value="MBD2253356.1"/>
    <property type="molecule type" value="Genomic_DNA"/>
</dbReference>
<evidence type="ECO:0000259" key="1">
    <source>
        <dbReference type="Pfam" id="PF07589"/>
    </source>
</evidence>
<protein>
    <submittedName>
        <fullName evidence="2">PEP-CTERM sorting domain-containing protein</fullName>
    </submittedName>
</protein>
<dbReference type="InterPro" id="IPR013424">
    <property type="entry name" value="Ice-binding_C"/>
</dbReference>
<dbReference type="Proteomes" id="UP000621307">
    <property type="component" value="Unassembled WGS sequence"/>
</dbReference>
<proteinExistence type="predicted"/>
<reference evidence="2 3" key="1">
    <citation type="journal article" date="2020" name="ISME J.">
        <title>Comparative genomics reveals insights into cyanobacterial evolution and habitat adaptation.</title>
        <authorList>
            <person name="Chen M.Y."/>
            <person name="Teng W.K."/>
            <person name="Zhao L."/>
            <person name="Hu C.X."/>
            <person name="Zhou Y.K."/>
            <person name="Han B.P."/>
            <person name="Song L.R."/>
            <person name="Shu W.S."/>
        </authorList>
    </citation>
    <scope>NUCLEOTIDE SEQUENCE [LARGE SCALE GENOMIC DNA]</scope>
    <source>
        <strain evidence="2 3">FACHB-3921</strain>
    </source>
</reference>
<keyword evidence="3" id="KW-1185">Reference proteome</keyword>
<dbReference type="Pfam" id="PF07589">
    <property type="entry name" value="PEP-CTERM"/>
    <property type="match status" value="1"/>
</dbReference>
<feature type="domain" description="Ice-binding protein C-terminal" evidence="1">
    <location>
        <begin position="60"/>
        <end position="80"/>
    </location>
</feature>
<comment type="caution">
    <text evidence="2">The sequence shown here is derived from an EMBL/GenBank/DDBJ whole genome shotgun (WGS) entry which is preliminary data.</text>
</comment>
<evidence type="ECO:0000313" key="3">
    <source>
        <dbReference type="Proteomes" id="UP000621307"/>
    </source>
</evidence>